<dbReference type="Pfam" id="PF02578">
    <property type="entry name" value="Cu-oxidase_4"/>
    <property type="match status" value="1"/>
</dbReference>
<dbReference type="InterPro" id="IPR038371">
    <property type="entry name" value="Cu_polyphenol_OxRdtase_sf"/>
</dbReference>
<evidence type="ECO:0000256" key="3">
    <source>
        <dbReference type="ARBA" id="ARBA00022679"/>
    </source>
</evidence>
<gene>
    <name evidence="11" type="ORF">UR67_C0001G0205</name>
</gene>
<evidence type="ECO:0000256" key="4">
    <source>
        <dbReference type="ARBA" id="ARBA00022723"/>
    </source>
</evidence>
<keyword evidence="3" id="KW-0808">Transferase</keyword>
<dbReference type="InterPro" id="IPR003730">
    <property type="entry name" value="Cu_polyphenol_OxRdtase"/>
</dbReference>
<comment type="catalytic activity">
    <reaction evidence="8">
        <text>adenosine + phosphate = alpha-D-ribose 1-phosphate + adenine</text>
        <dbReference type="Rhea" id="RHEA:27642"/>
        <dbReference type="ChEBI" id="CHEBI:16335"/>
        <dbReference type="ChEBI" id="CHEBI:16708"/>
        <dbReference type="ChEBI" id="CHEBI:43474"/>
        <dbReference type="ChEBI" id="CHEBI:57720"/>
        <dbReference type="EC" id="2.4.2.1"/>
    </reaction>
    <physiologicalReaction direction="left-to-right" evidence="8">
        <dbReference type="Rhea" id="RHEA:27643"/>
    </physiologicalReaction>
</comment>
<keyword evidence="6" id="KW-0862">Zinc</keyword>
<comment type="catalytic activity">
    <reaction evidence="9">
        <text>S-methyl-5'-thioadenosine + phosphate = 5-(methylsulfanyl)-alpha-D-ribose 1-phosphate + adenine</text>
        <dbReference type="Rhea" id="RHEA:11852"/>
        <dbReference type="ChEBI" id="CHEBI:16708"/>
        <dbReference type="ChEBI" id="CHEBI:17509"/>
        <dbReference type="ChEBI" id="CHEBI:43474"/>
        <dbReference type="ChEBI" id="CHEBI:58533"/>
        <dbReference type="EC" id="2.4.2.28"/>
    </reaction>
    <physiologicalReaction direction="left-to-right" evidence="9">
        <dbReference type="Rhea" id="RHEA:11853"/>
    </physiologicalReaction>
</comment>
<evidence type="ECO:0000313" key="12">
    <source>
        <dbReference type="Proteomes" id="UP000034581"/>
    </source>
</evidence>
<protein>
    <recommendedName>
        <fullName evidence="10">Purine nucleoside phosphorylase</fullName>
    </recommendedName>
</protein>
<evidence type="ECO:0000256" key="7">
    <source>
        <dbReference type="ARBA" id="ARBA00047989"/>
    </source>
</evidence>
<accession>A0A0G0C2K3</accession>
<sequence>MPKFKSELLQYTNINTTNSDNSQLHSCISEEVRRISIPIFSKFEEIVLQISKREVGSLGKEEFINKDTRITDYLKQFDVDIQSCVGMNQVHKDHIVIVDSKNRRQFLLKTDGLITIEPDIFLMVKTADCLPVFFYEPNKKIIGVAHLGWKGIFLDLGSKMIKKMVKLGANIEDIYIGVGPFIRNCCYNVSKDRIDKFQEKYGNDTKIYQQRKGKYYLDLQYLLQRQFEKIGCSKQKIEFLSLCTSCNNQDFFSYRKGDRDNVILGIIGRRTYGRK</sequence>
<evidence type="ECO:0000256" key="2">
    <source>
        <dbReference type="ARBA" id="ARBA00007353"/>
    </source>
</evidence>
<dbReference type="EMBL" id="LBQB01000001">
    <property type="protein sequence ID" value="KKP70296.1"/>
    <property type="molecule type" value="Genomic_DNA"/>
</dbReference>
<keyword evidence="4" id="KW-0479">Metal-binding</keyword>
<dbReference type="CDD" id="cd16833">
    <property type="entry name" value="YfiH"/>
    <property type="match status" value="1"/>
</dbReference>
<dbReference type="InterPro" id="IPR011324">
    <property type="entry name" value="Cytotoxic_necrot_fac-like_cat"/>
</dbReference>
<evidence type="ECO:0000256" key="6">
    <source>
        <dbReference type="ARBA" id="ARBA00022833"/>
    </source>
</evidence>
<evidence type="ECO:0000256" key="10">
    <source>
        <dbReference type="RuleBase" id="RU361274"/>
    </source>
</evidence>
<dbReference type="NCBIfam" id="TIGR00726">
    <property type="entry name" value="peptidoglycan editing factor PgeF"/>
    <property type="match status" value="1"/>
</dbReference>
<dbReference type="GO" id="GO:0017061">
    <property type="term" value="F:S-methyl-5-thioadenosine phosphorylase activity"/>
    <property type="evidence" value="ECO:0007669"/>
    <property type="project" value="UniProtKB-EC"/>
</dbReference>
<comment type="catalytic activity">
    <reaction evidence="1">
        <text>inosine + phosphate = alpha-D-ribose 1-phosphate + hypoxanthine</text>
        <dbReference type="Rhea" id="RHEA:27646"/>
        <dbReference type="ChEBI" id="CHEBI:17368"/>
        <dbReference type="ChEBI" id="CHEBI:17596"/>
        <dbReference type="ChEBI" id="CHEBI:43474"/>
        <dbReference type="ChEBI" id="CHEBI:57720"/>
        <dbReference type="EC" id="2.4.2.1"/>
    </reaction>
    <physiologicalReaction direction="left-to-right" evidence="1">
        <dbReference type="Rhea" id="RHEA:27647"/>
    </physiologicalReaction>
</comment>
<dbReference type="GO" id="GO:0005507">
    <property type="term" value="F:copper ion binding"/>
    <property type="evidence" value="ECO:0007669"/>
    <property type="project" value="TreeGrafter"/>
</dbReference>
<comment type="catalytic activity">
    <reaction evidence="7">
        <text>adenosine + H2O + H(+) = inosine + NH4(+)</text>
        <dbReference type="Rhea" id="RHEA:24408"/>
        <dbReference type="ChEBI" id="CHEBI:15377"/>
        <dbReference type="ChEBI" id="CHEBI:15378"/>
        <dbReference type="ChEBI" id="CHEBI:16335"/>
        <dbReference type="ChEBI" id="CHEBI:17596"/>
        <dbReference type="ChEBI" id="CHEBI:28938"/>
        <dbReference type="EC" id="3.5.4.4"/>
    </reaction>
    <physiologicalReaction direction="left-to-right" evidence="7">
        <dbReference type="Rhea" id="RHEA:24409"/>
    </physiologicalReaction>
</comment>
<organism evidence="11 12">
    <name type="scientific">candidate division CPR3 bacterium GW2011_GWF2_35_18</name>
    <dbReference type="NCBI Taxonomy" id="1618350"/>
    <lineage>
        <taxon>Bacteria</taxon>
        <taxon>Bacteria division CPR3</taxon>
    </lineage>
</organism>
<dbReference type="PANTHER" id="PTHR30616:SF2">
    <property type="entry name" value="PURINE NUCLEOSIDE PHOSPHORYLASE LACC1"/>
    <property type="match status" value="1"/>
</dbReference>
<evidence type="ECO:0000256" key="8">
    <source>
        <dbReference type="ARBA" id="ARBA00048968"/>
    </source>
</evidence>
<name>A0A0G0C2K3_UNCC3</name>
<evidence type="ECO:0000256" key="5">
    <source>
        <dbReference type="ARBA" id="ARBA00022801"/>
    </source>
</evidence>
<dbReference type="STRING" id="1618350.UR67_C0001G0205"/>
<evidence type="ECO:0000256" key="1">
    <source>
        <dbReference type="ARBA" id="ARBA00000553"/>
    </source>
</evidence>
<dbReference type="PANTHER" id="PTHR30616">
    <property type="entry name" value="UNCHARACTERIZED PROTEIN YFIH"/>
    <property type="match status" value="1"/>
</dbReference>
<dbReference type="Proteomes" id="UP000034581">
    <property type="component" value="Unassembled WGS sequence"/>
</dbReference>
<dbReference type="GO" id="GO:0016787">
    <property type="term" value="F:hydrolase activity"/>
    <property type="evidence" value="ECO:0007669"/>
    <property type="project" value="UniProtKB-KW"/>
</dbReference>
<dbReference type="AlphaFoldDB" id="A0A0G0C2K3"/>
<evidence type="ECO:0000256" key="9">
    <source>
        <dbReference type="ARBA" id="ARBA00049893"/>
    </source>
</evidence>
<dbReference type="SUPFAM" id="SSF64438">
    <property type="entry name" value="CNF1/YfiH-like putative cysteine hydrolases"/>
    <property type="match status" value="1"/>
</dbReference>
<proteinExistence type="inferred from homology"/>
<reference evidence="11 12" key="1">
    <citation type="journal article" date="2015" name="Nature">
        <title>rRNA introns, odd ribosomes, and small enigmatic genomes across a large radiation of phyla.</title>
        <authorList>
            <person name="Brown C.T."/>
            <person name="Hug L.A."/>
            <person name="Thomas B.C."/>
            <person name="Sharon I."/>
            <person name="Castelle C.J."/>
            <person name="Singh A."/>
            <person name="Wilkins M.J."/>
            <person name="Williams K.H."/>
            <person name="Banfield J.F."/>
        </authorList>
    </citation>
    <scope>NUCLEOTIDE SEQUENCE [LARGE SCALE GENOMIC DNA]</scope>
</reference>
<evidence type="ECO:0000313" key="11">
    <source>
        <dbReference type="EMBL" id="KKP70296.1"/>
    </source>
</evidence>
<comment type="caution">
    <text evidence="11">The sequence shown here is derived from an EMBL/GenBank/DDBJ whole genome shotgun (WGS) entry which is preliminary data.</text>
</comment>
<dbReference type="Gene3D" id="3.60.140.10">
    <property type="entry name" value="CNF1/YfiH-like putative cysteine hydrolases"/>
    <property type="match status" value="1"/>
</dbReference>
<comment type="similarity">
    <text evidence="2 10">Belongs to the purine nucleoside phosphorylase YfiH/LACC1 family.</text>
</comment>
<keyword evidence="5" id="KW-0378">Hydrolase</keyword>